<feature type="transmembrane region" description="Helical" evidence="1">
    <location>
        <begin position="522"/>
        <end position="549"/>
    </location>
</feature>
<dbReference type="Proteomes" id="UP000228535">
    <property type="component" value="Unassembled WGS sequence"/>
</dbReference>
<keyword evidence="1" id="KW-0472">Membrane</keyword>
<keyword evidence="1" id="KW-0812">Transmembrane</keyword>
<dbReference type="PANTHER" id="PTHR10728:SF40">
    <property type="entry name" value="PATATIN FAMILY PROTEIN"/>
    <property type="match status" value="1"/>
</dbReference>
<evidence type="ECO:0000313" key="2">
    <source>
        <dbReference type="EMBL" id="PJJ48528.1"/>
    </source>
</evidence>
<dbReference type="SUPFAM" id="SSF52151">
    <property type="entry name" value="FabD/lysophospholipase-like"/>
    <property type="match status" value="1"/>
</dbReference>
<feature type="transmembrane region" description="Helical" evidence="1">
    <location>
        <begin position="719"/>
        <end position="743"/>
    </location>
</feature>
<feature type="transmembrane region" description="Helical" evidence="1">
    <location>
        <begin position="479"/>
        <end position="501"/>
    </location>
</feature>
<dbReference type="GO" id="GO:0005829">
    <property type="term" value="C:cytosol"/>
    <property type="evidence" value="ECO:0007669"/>
    <property type="project" value="TreeGrafter"/>
</dbReference>
<dbReference type="InterPro" id="IPR016035">
    <property type="entry name" value="Acyl_Trfase/lysoPLipase"/>
</dbReference>
<dbReference type="GO" id="GO:0004623">
    <property type="term" value="F:phospholipase A2 activity"/>
    <property type="evidence" value="ECO:0007669"/>
    <property type="project" value="TreeGrafter"/>
</dbReference>
<dbReference type="PANTHER" id="PTHR10728">
    <property type="entry name" value="CYTOSOLIC PHOSPHOLIPASE A2"/>
    <property type="match status" value="1"/>
</dbReference>
<keyword evidence="1" id="KW-1133">Transmembrane helix</keyword>
<feature type="transmembrane region" description="Helical" evidence="1">
    <location>
        <begin position="679"/>
        <end position="699"/>
    </location>
</feature>
<dbReference type="AlphaFoldDB" id="A0A2M9AS58"/>
<evidence type="ECO:0000313" key="3">
    <source>
        <dbReference type="Proteomes" id="UP000228535"/>
    </source>
</evidence>
<dbReference type="EMBL" id="PGFA01000004">
    <property type="protein sequence ID" value="PJJ48528.1"/>
    <property type="molecule type" value="Genomic_DNA"/>
</dbReference>
<sequence length="1168" mass="129185">MDVVTELAARLTGYVGLLQDALVLMPPKTLTSTPPTTPTAYPALLALELTDDNLPGFERQLRTTLTDYPDLAAGAVELAAPEKYPSTQASAPPTQGLETFVHQALGLLQTLLLPKRKLLLEGLHKRAHLLGTKPENFPPPEQWRYAIRSLLYNEPQVRQTMVEVLAPYEPVMVRKAKEVLQKKEALTPEKSLLLLLDDSARDQVLREGECALPFEVILRCELQEVEARRHGGPGQPLPASYDVFERARTLELCGLAFSGGGIRSATFNLGILQMLASYGWLPHVDYLSTVSGGSYLGAWFTAWVKRAGALSKVVDRLCPNIAPEPRAEEVRPIRWLRMFSNYLAPNPSIMSKDSWTLGLTWLRNTVLNQLILVLALGSVLALGVWLRHCWQTPLSADNYSPRFWTSLLSGLAVVAGTAGGLGMSMYGAGHTWPPKARVGFLVTSTLVCCLAVGGIGSALMVHHTPPDFNLGFVGFWVSIWRECAWIAATLLAVLLLVAIIGRYDRCFYGQPDAAAEEDDFKFWPWIGTWVLIFMGSLLAALVGLIALVLTWKGLHALFHTSISVQQQQVRELVKIGSFSQPPGATLYTALQYPVKKAGSNPTLYRNVAFILGLPVVVETLAVTVVTRMALLGRNFPDERREWWGRMGAVITLAVVLWLVLTGCILLGNDLVGVIQKHLGAQVAATGWVALVLAALRWAYSERTPAQPDQQQSSSWLNTLLSIGPYAFGLGVLLLVANALQAVLGLNWGLGNEQQHALVCCALLALLALLLAWRVDVNEFSLHHFYRNRLTRAYLGASRRRTERAFTANPFTSFDRRDDVKLCSLRRHDPLTFTTPYDGPYLIINTALNATVISELELDRQDRKAESFVFTAHYCGFDISRIRAINPNVPTYDFGYRPTRQYAYPDSNGPGLGTALTISGAAVNPNRGYSSSPASAFLLTLFNIRLGWWIGNPRQQDTWRRSGPGLGLLYLLKDLVGRSATDDWFVNLSDGGHFDNMGLYELVRRRCRYIILGDGEEDHLFTCEGLANAIRRCLVDFGVEIKIDVRPITNRTKRISSRHYAVGTINYPDDPPNQPSGYLLYLKTSLTGEEPTDVREYADKNAAFPHQSTADQFFSEPQFESYRRLGMHIIQELATSGGTFTPASSASLPGIFAQLKTNSEQNSAQPNGH</sequence>
<dbReference type="Gene3D" id="3.40.1090.10">
    <property type="entry name" value="Cytosolic phospholipase A2 catalytic domain"/>
    <property type="match status" value="1"/>
</dbReference>
<feature type="transmembrane region" description="Helical" evidence="1">
    <location>
        <begin position="366"/>
        <end position="386"/>
    </location>
</feature>
<feature type="transmembrane region" description="Helical" evidence="1">
    <location>
        <begin position="642"/>
        <end position="667"/>
    </location>
</feature>
<protein>
    <submittedName>
        <fullName evidence="2">Patatin-like phospholipase</fullName>
    </submittedName>
</protein>
<feature type="transmembrane region" description="Helical" evidence="1">
    <location>
        <begin position="406"/>
        <end position="426"/>
    </location>
</feature>
<gene>
    <name evidence="2" type="ORF">CLV45_4237</name>
</gene>
<evidence type="ECO:0000256" key="1">
    <source>
        <dbReference type="SAM" id="Phobius"/>
    </source>
</evidence>
<organism evidence="2 3">
    <name type="scientific">Hymenobacter chitinivorans DSM 11115</name>
    <dbReference type="NCBI Taxonomy" id="1121954"/>
    <lineage>
        <taxon>Bacteria</taxon>
        <taxon>Pseudomonadati</taxon>
        <taxon>Bacteroidota</taxon>
        <taxon>Cytophagia</taxon>
        <taxon>Cytophagales</taxon>
        <taxon>Hymenobacteraceae</taxon>
        <taxon>Hymenobacter</taxon>
    </lineage>
</organism>
<feature type="transmembrane region" description="Helical" evidence="1">
    <location>
        <begin position="438"/>
        <end position="459"/>
    </location>
</feature>
<dbReference type="GO" id="GO:0046475">
    <property type="term" value="P:glycerophospholipid catabolic process"/>
    <property type="evidence" value="ECO:0007669"/>
    <property type="project" value="TreeGrafter"/>
</dbReference>
<name>A0A2M9AS58_9BACT</name>
<keyword evidence="3" id="KW-1185">Reference proteome</keyword>
<reference evidence="2 3" key="1">
    <citation type="submission" date="2017-11" db="EMBL/GenBank/DDBJ databases">
        <title>Genomic Encyclopedia of Archaeal and Bacterial Type Strains, Phase II (KMG-II): From Individual Species to Whole Genera.</title>
        <authorList>
            <person name="Goeker M."/>
        </authorList>
    </citation>
    <scope>NUCLEOTIDE SEQUENCE [LARGE SCALE GENOMIC DNA]</scope>
    <source>
        <strain evidence="2 3">DSM 11115</strain>
    </source>
</reference>
<proteinExistence type="predicted"/>
<comment type="caution">
    <text evidence="2">The sequence shown here is derived from an EMBL/GenBank/DDBJ whole genome shotgun (WGS) entry which is preliminary data.</text>
</comment>
<dbReference type="RefSeq" id="WP_100338464.1">
    <property type="nucleotide sequence ID" value="NZ_PGFA01000004.1"/>
</dbReference>
<feature type="transmembrane region" description="Helical" evidence="1">
    <location>
        <begin position="607"/>
        <end position="630"/>
    </location>
</feature>
<accession>A0A2M9AS58</accession>